<keyword evidence="1" id="KW-0175">Coiled coil</keyword>
<protein>
    <submittedName>
        <fullName evidence="2">Uncharacterized protein</fullName>
    </submittedName>
</protein>
<evidence type="ECO:0000313" key="2">
    <source>
        <dbReference type="EMBL" id="CAJ0606101.1"/>
    </source>
</evidence>
<proteinExistence type="predicted"/>
<feature type="coiled-coil region" evidence="1">
    <location>
        <begin position="14"/>
        <end position="41"/>
    </location>
</feature>
<dbReference type="Proteomes" id="UP001176961">
    <property type="component" value="Unassembled WGS sequence"/>
</dbReference>
<accession>A0AA36H983</accession>
<gene>
    <name evidence="2" type="ORF">CYNAS_LOCUS18084</name>
</gene>
<organism evidence="2 3">
    <name type="scientific">Cylicocyclus nassatus</name>
    <name type="common">Nematode worm</name>
    <dbReference type="NCBI Taxonomy" id="53992"/>
    <lineage>
        <taxon>Eukaryota</taxon>
        <taxon>Metazoa</taxon>
        <taxon>Ecdysozoa</taxon>
        <taxon>Nematoda</taxon>
        <taxon>Chromadorea</taxon>
        <taxon>Rhabditida</taxon>
        <taxon>Rhabditina</taxon>
        <taxon>Rhabditomorpha</taxon>
        <taxon>Strongyloidea</taxon>
        <taxon>Strongylidae</taxon>
        <taxon>Cylicocyclus</taxon>
    </lineage>
</organism>
<sequence>MVGRTGLAVAKALLARHCRKLKVLAEECEAAKESFNDEREDCIQSKAIELEEMTKLTSTSLSKFAEVVDSMSEDRGARSGDYLEEAQAAIDHAETVTIQLEPLRKCLELVKNAKTSNTTTLSMSKPLSKFTVEVQRKVLQHYLTPGMLEEEWQMRDTIAALDECLSMEERINEMISFSTEGRAVFNSGKTRMGHTRENDSTTACMFCNSTDHKTATCTRVRSQKDAEFFKNPRDV</sequence>
<name>A0AA36H983_CYLNA</name>
<keyword evidence="3" id="KW-1185">Reference proteome</keyword>
<dbReference type="EMBL" id="CATQJL010000316">
    <property type="protein sequence ID" value="CAJ0606101.1"/>
    <property type="molecule type" value="Genomic_DNA"/>
</dbReference>
<comment type="caution">
    <text evidence="2">The sequence shown here is derived from an EMBL/GenBank/DDBJ whole genome shotgun (WGS) entry which is preliminary data.</text>
</comment>
<evidence type="ECO:0000256" key="1">
    <source>
        <dbReference type="SAM" id="Coils"/>
    </source>
</evidence>
<dbReference type="AlphaFoldDB" id="A0AA36H983"/>
<evidence type="ECO:0000313" key="3">
    <source>
        <dbReference type="Proteomes" id="UP001176961"/>
    </source>
</evidence>
<reference evidence="2" key="1">
    <citation type="submission" date="2023-07" db="EMBL/GenBank/DDBJ databases">
        <authorList>
            <consortium name="CYATHOMIX"/>
        </authorList>
    </citation>
    <scope>NUCLEOTIDE SEQUENCE</scope>
    <source>
        <strain evidence="2">N/A</strain>
    </source>
</reference>